<dbReference type="Pfam" id="PF00082">
    <property type="entry name" value="Peptidase_S8"/>
    <property type="match status" value="1"/>
</dbReference>
<gene>
    <name evidence="9" type="ORF">F3Y22_tig00110057pilonHSYRG00230</name>
</gene>
<keyword evidence="2 6" id="KW-0645">Protease</keyword>
<dbReference type="InterPro" id="IPR037045">
    <property type="entry name" value="S8pro/Inhibitor_I9_sf"/>
</dbReference>
<dbReference type="InterPro" id="IPR036852">
    <property type="entry name" value="Peptidase_S8/S53_dom_sf"/>
</dbReference>
<protein>
    <submittedName>
        <fullName evidence="9">Subtilisin-like protease SDD1-like</fullName>
    </submittedName>
</protein>
<evidence type="ECO:0000259" key="8">
    <source>
        <dbReference type="Pfam" id="PF05922"/>
    </source>
</evidence>
<dbReference type="InterPro" id="IPR000209">
    <property type="entry name" value="Peptidase_S8/S53_dom"/>
</dbReference>
<dbReference type="Gene3D" id="3.30.70.80">
    <property type="entry name" value="Peptidase S8 propeptide/proteinase inhibitor I9"/>
    <property type="match status" value="1"/>
</dbReference>
<dbReference type="GO" id="GO:0004252">
    <property type="term" value="F:serine-type endopeptidase activity"/>
    <property type="evidence" value="ECO:0007669"/>
    <property type="project" value="UniProtKB-UniRule"/>
</dbReference>
<evidence type="ECO:0000256" key="5">
    <source>
        <dbReference type="ARBA" id="ARBA00022825"/>
    </source>
</evidence>
<dbReference type="PRINTS" id="PR00723">
    <property type="entry name" value="SUBTILISIN"/>
</dbReference>
<comment type="similarity">
    <text evidence="1 6">Belongs to the peptidase S8 family.</text>
</comment>
<evidence type="ECO:0000256" key="2">
    <source>
        <dbReference type="ARBA" id="ARBA00022670"/>
    </source>
</evidence>
<dbReference type="SUPFAM" id="SSF52743">
    <property type="entry name" value="Subtilisin-like"/>
    <property type="match status" value="1"/>
</dbReference>
<evidence type="ECO:0000256" key="1">
    <source>
        <dbReference type="ARBA" id="ARBA00011073"/>
    </source>
</evidence>
<dbReference type="InterPro" id="IPR010259">
    <property type="entry name" value="S8pro/Inhibitor_I9"/>
</dbReference>
<evidence type="ECO:0000256" key="3">
    <source>
        <dbReference type="ARBA" id="ARBA00022729"/>
    </source>
</evidence>
<dbReference type="EMBL" id="VEPZ02000830">
    <property type="protein sequence ID" value="KAE8717208.1"/>
    <property type="molecule type" value="Genomic_DNA"/>
</dbReference>
<accession>A0A6A3BP71</accession>
<keyword evidence="3" id="KW-0732">Signal</keyword>
<sequence length="255" mass="26578">MIHSYQHVVTGFSAKLTAEEAEAMKRKDGIISVRTENVYFLQTTHNPDFLGLRQNLGFWNQSSYGKGVIIGVLDTGVTPGPPSFSDEGMPPPPARWKGKWNPADQDGHGTLTSSTACGNFVNGANVFGNANGTADGMAPLAHLAMYKVCGADCSESAILAAMDAAVEDGVDVLSLSLGGGSVSFYMESIAVVAFTAIQKGIFVNCSAGNDGPSYGSLSNEAPWILKVGASTIDRSIATVAKLGNGLTFDGESPAY</sequence>
<name>A0A6A3BP71_HIBSY</name>
<feature type="active site" description="Charge relay system" evidence="6">
    <location>
        <position position="252"/>
    </location>
</feature>
<dbReference type="Pfam" id="PF05922">
    <property type="entry name" value="Inhibitor_I9"/>
    <property type="match status" value="1"/>
</dbReference>
<dbReference type="Gene3D" id="3.40.50.200">
    <property type="entry name" value="Peptidase S8/S53 domain"/>
    <property type="match status" value="2"/>
</dbReference>
<dbReference type="Proteomes" id="UP000436088">
    <property type="component" value="Unassembled WGS sequence"/>
</dbReference>
<dbReference type="AlphaFoldDB" id="A0A6A3BP71"/>
<evidence type="ECO:0000256" key="6">
    <source>
        <dbReference type="PROSITE-ProRule" id="PRU01240"/>
    </source>
</evidence>
<dbReference type="Gene3D" id="3.50.30.30">
    <property type="match status" value="1"/>
</dbReference>
<proteinExistence type="inferred from homology"/>
<evidence type="ECO:0000259" key="7">
    <source>
        <dbReference type="Pfam" id="PF00082"/>
    </source>
</evidence>
<keyword evidence="5 6" id="KW-0720">Serine protease</keyword>
<feature type="active site" description="Charge relay system" evidence="6">
    <location>
        <position position="108"/>
    </location>
</feature>
<reference evidence="9" key="1">
    <citation type="submission" date="2019-09" db="EMBL/GenBank/DDBJ databases">
        <title>Draft genome information of white flower Hibiscus syriacus.</title>
        <authorList>
            <person name="Kim Y.-M."/>
        </authorList>
    </citation>
    <scope>NUCLEOTIDE SEQUENCE [LARGE SCALE GENOMIC DNA]</scope>
    <source>
        <strain evidence="9">YM2019G1</strain>
    </source>
</reference>
<dbReference type="PANTHER" id="PTHR10795">
    <property type="entry name" value="PROPROTEIN CONVERTASE SUBTILISIN/KEXIN"/>
    <property type="match status" value="1"/>
</dbReference>
<comment type="caution">
    <text evidence="9">The sequence shown here is derived from an EMBL/GenBank/DDBJ whole genome shotgun (WGS) entry which is preliminary data.</text>
</comment>
<feature type="active site" description="Charge relay system" evidence="6">
    <location>
        <position position="74"/>
    </location>
</feature>
<dbReference type="PROSITE" id="PS51892">
    <property type="entry name" value="SUBTILASE"/>
    <property type="match status" value="1"/>
</dbReference>
<feature type="domain" description="Peptidase S8/S53" evidence="7">
    <location>
        <begin position="65"/>
        <end position="239"/>
    </location>
</feature>
<organism evidence="9 10">
    <name type="scientific">Hibiscus syriacus</name>
    <name type="common">Rose of Sharon</name>
    <dbReference type="NCBI Taxonomy" id="106335"/>
    <lineage>
        <taxon>Eukaryota</taxon>
        <taxon>Viridiplantae</taxon>
        <taxon>Streptophyta</taxon>
        <taxon>Embryophyta</taxon>
        <taxon>Tracheophyta</taxon>
        <taxon>Spermatophyta</taxon>
        <taxon>Magnoliopsida</taxon>
        <taxon>eudicotyledons</taxon>
        <taxon>Gunneridae</taxon>
        <taxon>Pentapetalae</taxon>
        <taxon>rosids</taxon>
        <taxon>malvids</taxon>
        <taxon>Malvales</taxon>
        <taxon>Malvaceae</taxon>
        <taxon>Malvoideae</taxon>
        <taxon>Hibiscus</taxon>
    </lineage>
</organism>
<feature type="domain" description="Inhibitor I9" evidence="8">
    <location>
        <begin position="1"/>
        <end position="41"/>
    </location>
</feature>
<dbReference type="InterPro" id="IPR045051">
    <property type="entry name" value="SBT"/>
</dbReference>
<keyword evidence="10" id="KW-1185">Reference proteome</keyword>
<dbReference type="GO" id="GO:0006508">
    <property type="term" value="P:proteolysis"/>
    <property type="evidence" value="ECO:0007669"/>
    <property type="project" value="UniProtKB-KW"/>
</dbReference>
<evidence type="ECO:0000313" key="9">
    <source>
        <dbReference type="EMBL" id="KAE8717208.1"/>
    </source>
</evidence>
<evidence type="ECO:0000313" key="10">
    <source>
        <dbReference type="Proteomes" id="UP000436088"/>
    </source>
</evidence>
<evidence type="ECO:0000256" key="4">
    <source>
        <dbReference type="ARBA" id="ARBA00022801"/>
    </source>
</evidence>
<keyword evidence="4 6" id="KW-0378">Hydrolase</keyword>
<dbReference type="InterPro" id="IPR015500">
    <property type="entry name" value="Peptidase_S8_subtilisin-rel"/>
</dbReference>